<dbReference type="SUPFAM" id="SSF50814">
    <property type="entry name" value="Lipocalins"/>
    <property type="match status" value="1"/>
</dbReference>
<sequence>MSQSRKTTPIMLTLRTEIYQHDELEEFFYEVEGQLVEIGGTLYLRYQEPEDKNQAATNVTIKLNPDGSVQLIRDGENRMRLRFSYQDKNDTDYLTPYGMLTISTMTHNLRVTLKDRPLSGTVAIDYDLMAGEEKLGVYHLRLKFTA</sequence>
<dbReference type="RefSeq" id="WP_168413743.1">
    <property type="nucleotide sequence ID" value="NZ_BKBT01000001.1"/>
</dbReference>
<reference evidence="1" key="1">
    <citation type="submission" date="2023-01" db="EMBL/GenBank/DDBJ databases">
        <title>Oxazolidinone resistance genes in florfenicol resistant enterococci from beef cattle and veal calves at slaughter.</title>
        <authorList>
            <person name="Biggel M."/>
        </authorList>
    </citation>
    <scope>NUCLEOTIDE SEQUENCE</scope>
    <source>
        <strain evidence="1">K204-1</strain>
    </source>
</reference>
<dbReference type="EMBL" id="CP116507">
    <property type="protein sequence ID" value="WCG22424.1"/>
    <property type="molecule type" value="Genomic_DNA"/>
</dbReference>
<name>A0AAE9XN91_9ENTE</name>
<evidence type="ECO:0000313" key="2">
    <source>
        <dbReference type="Proteomes" id="UP001179600"/>
    </source>
</evidence>
<dbReference type="AlphaFoldDB" id="A0AAE9XN91"/>
<dbReference type="InterPro" id="IPR012674">
    <property type="entry name" value="Calycin"/>
</dbReference>
<dbReference type="Gene3D" id="2.40.128.20">
    <property type="match status" value="1"/>
</dbReference>
<dbReference type="Pfam" id="PF09148">
    <property type="entry name" value="DUF1934"/>
    <property type="match status" value="1"/>
</dbReference>
<dbReference type="InterPro" id="IPR015231">
    <property type="entry name" value="DUF1934"/>
</dbReference>
<proteinExistence type="predicted"/>
<accession>A0AAE9XN91</accession>
<evidence type="ECO:0000313" key="1">
    <source>
        <dbReference type="EMBL" id="WCG22424.1"/>
    </source>
</evidence>
<gene>
    <name evidence="1" type="ORF">PML95_08480</name>
</gene>
<organism evidence="1 2">
    <name type="scientific">Vagococcus lutrae</name>
    <dbReference type="NCBI Taxonomy" id="81947"/>
    <lineage>
        <taxon>Bacteria</taxon>
        <taxon>Bacillati</taxon>
        <taxon>Bacillota</taxon>
        <taxon>Bacilli</taxon>
        <taxon>Lactobacillales</taxon>
        <taxon>Enterococcaceae</taxon>
        <taxon>Vagococcus</taxon>
    </lineage>
</organism>
<protein>
    <submittedName>
        <fullName evidence="1">DUF1934 domain-containing protein</fullName>
    </submittedName>
</protein>
<dbReference type="Proteomes" id="UP001179600">
    <property type="component" value="Chromosome"/>
</dbReference>